<reference evidence="10 11" key="1">
    <citation type="submission" date="2019-06" db="EMBL/GenBank/DDBJ databases">
        <title>Whole genome shotgun sequence of Halomonas halmophila NBRC 15537.</title>
        <authorList>
            <person name="Hosoyama A."/>
            <person name="Uohara A."/>
            <person name="Ohji S."/>
            <person name="Ichikawa N."/>
        </authorList>
    </citation>
    <scope>NUCLEOTIDE SEQUENCE [LARGE SCALE GENOMIC DNA]</scope>
    <source>
        <strain evidence="10 11">NBRC 15537</strain>
    </source>
</reference>
<dbReference type="InterPro" id="IPR014729">
    <property type="entry name" value="Rossmann-like_a/b/a_fold"/>
</dbReference>
<organism evidence="10 11">
    <name type="scientific">Halomonas halmophila</name>
    <dbReference type="NCBI Taxonomy" id="252"/>
    <lineage>
        <taxon>Bacteria</taxon>
        <taxon>Pseudomonadati</taxon>
        <taxon>Pseudomonadota</taxon>
        <taxon>Gammaproteobacteria</taxon>
        <taxon>Oceanospirillales</taxon>
        <taxon>Halomonadaceae</taxon>
        <taxon>Halomonas</taxon>
    </lineage>
</organism>
<protein>
    <recommendedName>
        <fullName evidence="8">tRNA(Ile)-lysidine synthase</fullName>
        <ecNumber evidence="8">6.3.4.19</ecNumber>
    </recommendedName>
    <alternativeName>
        <fullName evidence="8">tRNA(Ile)-2-lysyl-cytidine synthase</fullName>
    </alternativeName>
    <alternativeName>
        <fullName evidence="8">tRNA(Ile)-lysidine synthetase</fullName>
    </alternativeName>
</protein>
<dbReference type="AlphaFoldDB" id="A0A4Y4F1J2"/>
<dbReference type="GO" id="GO:0032267">
    <property type="term" value="F:tRNA(Ile)-lysidine synthase activity"/>
    <property type="evidence" value="ECO:0007669"/>
    <property type="project" value="UniProtKB-EC"/>
</dbReference>
<dbReference type="InterPro" id="IPR011063">
    <property type="entry name" value="TilS/TtcA_N"/>
</dbReference>
<comment type="catalytic activity">
    <reaction evidence="7 8">
        <text>cytidine(34) in tRNA(Ile2) + L-lysine + ATP = lysidine(34) in tRNA(Ile2) + AMP + diphosphate + H(+)</text>
        <dbReference type="Rhea" id="RHEA:43744"/>
        <dbReference type="Rhea" id="RHEA-COMP:10625"/>
        <dbReference type="Rhea" id="RHEA-COMP:10670"/>
        <dbReference type="ChEBI" id="CHEBI:15378"/>
        <dbReference type="ChEBI" id="CHEBI:30616"/>
        <dbReference type="ChEBI" id="CHEBI:32551"/>
        <dbReference type="ChEBI" id="CHEBI:33019"/>
        <dbReference type="ChEBI" id="CHEBI:82748"/>
        <dbReference type="ChEBI" id="CHEBI:83665"/>
        <dbReference type="ChEBI" id="CHEBI:456215"/>
        <dbReference type="EC" id="6.3.4.19"/>
    </reaction>
</comment>
<evidence type="ECO:0000313" key="11">
    <source>
        <dbReference type="Proteomes" id="UP000319812"/>
    </source>
</evidence>
<dbReference type="Proteomes" id="UP000319812">
    <property type="component" value="Unassembled WGS sequence"/>
</dbReference>
<dbReference type="SUPFAM" id="SSF56037">
    <property type="entry name" value="PheT/TilS domain"/>
    <property type="match status" value="1"/>
</dbReference>
<comment type="caution">
    <text evidence="10">The sequence shown here is derived from an EMBL/GenBank/DDBJ whole genome shotgun (WGS) entry which is preliminary data.</text>
</comment>
<evidence type="ECO:0000256" key="8">
    <source>
        <dbReference type="HAMAP-Rule" id="MF_01161"/>
    </source>
</evidence>
<dbReference type="NCBIfam" id="TIGR02432">
    <property type="entry name" value="lysidine_TilS_N"/>
    <property type="match status" value="1"/>
</dbReference>
<keyword evidence="5 8" id="KW-0547">Nucleotide-binding</keyword>
<evidence type="ECO:0000256" key="7">
    <source>
        <dbReference type="ARBA" id="ARBA00048539"/>
    </source>
</evidence>
<dbReference type="InterPro" id="IPR015262">
    <property type="entry name" value="tRNA_Ile_lys_synt_subst-bd"/>
</dbReference>
<dbReference type="Pfam" id="PF01171">
    <property type="entry name" value="ATP_bind_3"/>
    <property type="match status" value="1"/>
</dbReference>
<evidence type="ECO:0000313" key="10">
    <source>
        <dbReference type="EMBL" id="GED21048.1"/>
    </source>
</evidence>
<dbReference type="NCBIfam" id="TIGR02433">
    <property type="entry name" value="lysidine_TilS_C"/>
    <property type="match status" value="1"/>
</dbReference>
<feature type="domain" description="Lysidine-tRNA(Ile) synthetase C-terminal" evidence="9">
    <location>
        <begin position="360"/>
        <end position="419"/>
    </location>
</feature>
<evidence type="ECO:0000256" key="4">
    <source>
        <dbReference type="ARBA" id="ARBA00022694"/>
    </source>
</evidence>
<dbReference type="Pfam" id="PF11734">
    <property type="entry name" value="TilS_C"/>
    <property type="match status" value="1"/>
</dbReference>
<dbReference type="HAMAP" id="MF_01161">
    <property type="entry name" value="tRNA_Ile_lys_synt"/>
    <property type="match status" value="1"/>
</dbReference>
<dbReference type="GO" id="GO:0006400">
    <property type="term" value="P:tRNA modification"/>
    <property type="evidence" value="ECO:0007669"/>
    <property type="project" value="UniProtKB-UniRule"/>
</dbReference>
<dbReference type="InterPro" id="IPR012094">
    <property type="entry name" value="tRNA_Ile_lys_synt"/>
</dbReference>
<comment type="function">
    <text evidence="8">Ligates lysine onto the cytidine present at position 34 of the AUA codon-specific tRNA(Ile) that contains the anticodon CAU, in an ATP-dependent manner. Cytidine is converted to lysidine, thus changing the amino acid specificity of the tRNA from methionine to isoleucine.</text>
</comment>
<sequence length="426" mass="47002">MSPETSSLQTLIDDALADTPPGHCVWVALSGGLDSSLLLTLAVEACRRHPRPLRAVHVHHGLQAAADDFEQHCRALCAALTVPLHVEHVSVDTATGEGLEGAARRARQQAFERRLAAGDTLWLAQHRDDQAETFLLAALRGAGVRGLAAMPGSQARAGLQHQRPLLGASRAALEAEAARRGVDWVEDPSNQDTRQDRNFLRHRIVPLLRERWPAAGRSLARSVAWAGEAETLLGELAAEDLTRLGGCAERLRLADLWQLSASRRRLLIRHCLARQTLPLPPAGRLESLLEQLEARQDAAVCVQWPGAEARVWRGSLYLLAPRPALPSDWRAAWQGQSPLVTPLGEFDMRLAHCSGEPLELVLTPRAGGERLRLARRGQRDLKRLLQEWDIPPWERGRCWVVWCAERVVAVGHPDGWLALAEGWRAP</sequence>
<keyword evidence="3 8" id="KW-0436">Ligase</keyword>
<dbReference type="OrthoDB" id="9807403at2"/>
<feature type="binding site" evidence="8">
    <location>
        <begin position="30"/>
        <end position="35"/>
    </location>
    <ligand>
        <name>ATP</name>
        <dbReference type="ChEBI" id="CHEBI:30616"/>
    </ligand>
</feature>
<dbReference type="PANTHER" id="PTHR43033">
    <property type="entry name" value="TRNA(ILE)-LYSIDINE SYNTHASE-RELATED"/>
    <property type="match status" value="1"/>
</dbReference>
<dbReference type="GO" id="GO:0005524">
    <property type="term" value="F:ATP binding"/>
    <property type="evidence" value="ECO:0007669"/>
    <property type="project" value="UniProtKB-UniRule"/>
</dbReference>
<accession>A0A4Y4F1J2</accession>
<dbReference type="Pfam" id="PF09179">
    <property type="entry name" value="TilS"/>
    <property type="match status" value="1"/>
</dbReference>
<keyword evidence="11" id="KW-1185">Reference proteome</keyword>
<dbReference type="SUPFAM" id="SSF52402">
    <property type="entry name" value="Adenine nucleotide alpha hydrolases-like"/>
    <property type="match status" value="1"/>
</dbReference>
<dbReference type="EC" id="6.3.4.19" evidence="8"/>
<dbReference type="RefSeq" id="WP_141317070.1">
    <property type="nucleotide sequence ID" value="NZ_BJOC01000001.1"/>
</dbReference>
<dbReference type="PANTHER" id="PTHR43033:SF1">
    <property type="entry name" value="TRNA(ILE)-LYSIDINE SYNTHASE-RELATED"/>
    <property type="match status" value="1"/>
</dbReference>
<keyword evidence="2 8" id="KW-0963">Cytoplasm</keyword>
<dbReference type="InterPro" id="IPR012796">
    <property type="entry name" value="Lysidine-tRNA-synth_C"/>
</dbReference>
<proteinExistence type="inferred from homology"/>
<keyword evidence="4 8" id="KW-0819">tRNA processing</keyword>
<dbReference type="CDD" id="cd01992">
    <property type="entry name" value="TilS_N"/>
    <property type="match status" value="1"/>
</dbReference>
<dbReference type="Gene3D" id="1.20.59.20">
    <property type="match status" value="1"/>
</dbReference>
<evidence type="ECO:0000256" key="6">
    <source>
        <dbReference type="ARBA" id="ARBA00022840"/>
    </source>
</evidence>
<evidence type="ECO:0000256" key="1">
    <source>
        <dbReference type="ARBA" id="ARBA00004496"/>
    </source>
</evidence>
<dbReference type="InterPro" id="IPR012795">
    <property type="entry name" value="tRNA_Ile_lys_synt_N"/>
</dbReference>
<comment type="similarity">
    <text evidence="8">Belongs to the tRNA(Ile)-lysidine synthase family.</text>
</comment>
<comment type="subcellular location">
    <subcellularLocation>
        <location evidence="1 8">Cytoplasm</location>
    </subcellularLocation>
</comment>
<dbReference type="GO" id="GO:0005737">
    <property type="term" value="C:cytoplasm"/>
    <property type="evidence" value="ECO:0007669"/>
    <property type="project" value="UniProtKB-SubCell"/>
</dbReference>
<name>A0A4Y4F1J2_9GAMM</name>
<dbReference type="EMBL" id="BJOC01000001">
    <property type="protein sequence ID" value="GED21048.1"/>
    <property type="molecule type" value="Genomic_DNA"/>
</dbReference>
<dbReference type="Gene3D" id="3.40.50.620">
    <property type="entry name" value="HUPs"/>
    <property type="match status" value="1"/>
</dbReference>
<evidence type="ECO:0000256" key="3">
    <source>
        <dbReference type="ARBA" id="ARBA00022598"/>
    </source>
</evidence>
<keyword evidence="6 8" id="KW-0067">ATP-binding</keyword>
<dbReference type="SMART" id="SM00977">
    <property type="entry name" value="TilS_C"/>
    <property type="match status" value="1"/>
</dbReference>
<comment type="domain">
    <text evidence="8">The N-terminal region contains the highly conserved SGGXDS motif, predicted to be a P-loop motif involved in ATP binding.</text>
</comment>
<evidence type="ECO:0000256" key="5">
    <source>
        <dbReference type="ARBA" id="ARBA00022741"/>
    </source>
</evidence>
<evidence type="ECO:0000256" key="2">
    <source>
        <dbReference type="ARBA" id="ARBA00022490"/>
    </source>
</evidence>
<evidence type="ECO:0000259" key="9">
    <source>
        <dbReference type="SMART" id="SM00977"/>
    </source>
</evidence>
<gene>
    <name evidence="8 10" type="primary">tilS</name>
    <name evidence="10" type="ORF">HHA01_00250</name>
</gene>
<dbReference type="SUPFAM" id="SSF82829">
    <property type="entry name" value="MesJ substrate recognition domain-like"/>
    <property type="match status" value="1"/>
</dbReference>